<evidence type="ECO:0000256" key="8">
    <source>
        <dbReference type="ARBA" id="ARBA00023065"/>
    </source>
</evidence>
<dbReference type="GO" id="GO:0050897">
    <property type="term" value="F:cobalt ion binding"/>
    <property type="evidence" value="ECO:0007669"/>
    <property type="project" value="TreeGrafter"/>
</dbReference>
<dbReference type="PANTHER" id="PTHR46494">
    <property type="entry name" value="CORA FAMILY METAL ION TRANSPORTER (EUROFUNG)"/>
    <property type="match status" value="1"/>
</dbReference>
<keyword evidence="4" id="KW-1003">Cell membrane</keyword>
<dbReference type="Pfam" id="PF01544">
    <property type="entry name" value="CorA"/>
    <property type="match status" value="1"/>
</dbReference>
<keyword evidence="3" id="KW-0813">Transport</keyword>
<dbReference type="Proteomes" id="UP000176303">
    <property type="component" value="Unassembled WGS sequence"/>
</dbReference>
<dbReference type="GO" id="GO:0015095">
    <property type="term" value="F:magnesium ion transmembrane transporter activity"/>
    <property type="evidence" value="ECO:0007669"/>
    <property type="project" value="TreeGrafter"/>
</dbReference>
<organism evidence="13 14">
    <name type="scientific">Candidatus Uhrbacteria bacterium RIFCSPHIGHO2_02_FULL_57_19</name>
    <dbReference type="NCBI Taxonomy" id="1802391"/>
    <lineage>
        <taxon>Bacteria</taxon>
        <taxon>Candidatus Uhriibacteriota</taxon>
    </lineage>
</organism>
<keyword evidence="7 12" id="KW-1133">Transmembrane helix</keyword>
<comment type="caution">
    <text evidence="13">The sequence shown here is derived from an EMBL/GenBank/DDBJ whole genome shotgun (WGS) entry which is preliminary data.</text>
</comment>
<comment type="catalytic activity">
    <reaction evidence="10">
        <text>Mg(2+)(in) = Mg(2+)(out)</text>
        <dbReference type="Rhea" id="RHEA:29827"/>
        <dbReference type="ChEBI" id="CHEBI:18420"/>
    </reaction>
</comment>
<dbReference type="Gene3D" id="1.20.58.340">
    <property type="entry name" value="Magnesium transport protein CorA, transmembrane region"/>
    <property type="match status" value="2"/>
</dbReference>
<accession>A0A1F7U494</accession>
<evidence type="ECO:0000256" key="12">
    <source>
        <dbReference type="SAM" id="Phobius"/>
    </source>
</evidence>
<evidence type="ECO:0008006" key="15">
    <source>
        <dbReference type="Google" id="ProtNLM"/>
    </source>
</evidence>
<evidence type="ECO:0000256" key="11">
    <source>
        <dbReference type="ARBA" id="ARBA00045497"/>
    </source>
</evidence>
<dbReference type="InterPro" id="IPR002523">
    <property type="entry name" value="MgTranspt_CorA/ZnTranspt_ZntB"/>
</dbReference>
<dbReference type="SUPFAM" id="SSF144083">
    <property type="entry name" value="Magnesium transport protein CorA, transmembrane region"/>
    <property type="match status" value="1"/>
</dbReference>
<sequence length="313" mass="35455">MPKGGIEPLSEFKSPNLFWVHSISADDAALNQLRRRFGFSEMDLREVRPPLQRPKLVVRSGYLFMILLFPYYDRKSGEIWISEVDFFITKDTLVTVNHRGELPALRGFLSACSKDRARHDECLRGGVTTLLYKILDVLHDAAFPMLVHISQDIDAVEEGILDIGNRTAVEEILRIKTNIVDFRRAMQGHKPVVERLIARGEGFIETKTFASYWSDLVDATKEIWTFLEVQRDTINALHETHASLLSFRTNEVMKTLTIVSVILLPLTVITGVFGMNAVGLPLVDHPQGFYIVIGVMTSAVLIMLGIFKAKKWI</sequence>
<feature type="transmembrane region" description="Helical" evidence="12">
    <location>
        <begin position="256"/>
        <end position="275"/>
    </location>
</feature>
<dbReference type="PANTHER" id="PTHR46494:SF1">
    <property type="entry name" value="CORA FAMILY METAL ION TRANSPORTER (EUROFUNG)"/>
    <property type="match status" value="1"/>
</dbReference>
<dbReference type="GO" id="GO:0015087">
    <property type="term" value="F:cobalt ion transmembrane transporter activity"/>
    <property type="evidence" value="ECO:0007669"/>
    <property type="project" value="TreeGrafter"/>
</dbReference>
<protein>
    <recommendedName>
        <fullName evidence="15">Magnesium transporter CorA</fullName>
    </recommendedName>
</protein>
<gene>
    <name evidence="13" type="ORF">A3D72_02050</name>
</gene>
<evidence type="ECO:0000256" key="3">
    <source>
        <dbReference type="ARBA" id="ARBA00022448"/>
    </source>
</evidence>
<dbReference type="Gene3D" id="3.30.460.20">
    <property type="entry name" value="CorA soluble domain-like"/>
    <property type="match status" value="1"/>
</dbReference>
<dbReference type="SUPFAM" id="SSF143865">
    <property type="entry name" value="CorA soluble domain-like"/>
    <property type="match status" value="1"/>
</dbReference>
<name>A0A1F7U494_9BACT</name>
<proteinExistence type="inferred from homology"/>
<dbReference type="EMBL" id="MGDZ01000058">
    <property type="protein sequence ID" value="OGL72594.1"/>
    <property type="molecule type" value="Genomic_DNA"/>
</dbReference>
<comment type="similarity">
    <text evidence="2">Belongs to the CorA metal ion transporter (MIT) (TC 1.A.35) family.</text>
</comment>
<evidence type="ECO:0000256" key="10">
    <source>
        <dbReference type="ARBA" id="ARBA00034269"/>
    </source>
</evidence>
<keyword evidence="5 12" id="KW-0812">Transmembrane</keyword>
<dbReference type="FunFam" id="1.20.58.340:FF:000004">
    <property type="entry name" value="Magnesium transport protein CorA"/>
    <property type="match status" value="1"/>
</dbReference>
<evidence type="ECO:0000256" key="7">
    <source>
        <dbReference type="ARBA" id="ARBA00022989"/>
    </source>
</evidence>
<keyword evidence="6" id="KW-0460">Magnesium</keyword>
<dbReference type="GO" id="GO:0000287">
    <property type="term" value="F:magnesium ion binding"/>
    <property type="evidence" value="ECO:0007669"/>
    <property type="project" value="TreeGrafter"/>
</dbReference>
<keyword evidence="9 12" id="KW-0472">Membrane</keyword>
<evidence type="ECO:0000256" key="2">
    <source>
        <dbReference type="ARBA" id="ARBA00009765"/>
    </source>
</evidence>
<feature type="transmembrane region" description="Helical" evidence="12">
    <location>
        <begin position="287"/>
        <end position="307"/>
    </location>
</feature>
<evidence type="ECO:0000313" key="13">
    <source>
        <dbReference type="EMBL" id="OGL72594.1"/>
    </source>
</evidence>
<reference evidence="13 14" key="1">
    <citation type="journal article" date="2016" name="Nat. Commun.">
        <title>Thousands of microbial genomes shed light on interconnected biogeochemical processes in an aquifer system.</title>
        <authorList>
            <person name="Anantharaman K."/>
            <person name="Brown C.T."/>
            <person name="Hug L.A."/>
            <person name="Sharon I."/>
            <person name="Castelle C.J."/>
            <person name="Probst A.J."/>
            <person name="Thomas B.C."/>
            <person name="Singh A."/>
            <person name="Wilkins M.J."/>
            <person name="Karaoz U."/>
            <person name="Brodie E.L."/>
            <person name="Williams K.H."/>
            <person name="Hubbard S.S."/>
            <person name="Banfield J.F."/>
        </authorList>
    </citation>
    <scope>NUCLEOTIDE SEQUENCE [LARGE SCALE GENOMIC DNA]</scope>
</reference>
<comment type="subcellular location">
    <subcellularLocation>
        <location evidence="1">Cell membrane</location>
        <topology evidence="1">Multi-pass membrane protein</topology>
    </subcellularLocation>
</comment>
<dbReference type="InterPro" id="IPR045863">
    <property type="entry name" value="CorA_TM1_TM2"/>
</dbReference>
<dbReference type="GO" id="GO:0005886">
    <property type="term" value="C:plasma membrane"/>
    <property type="evidence" value="ECO:0007669"/>
    <property type="project" value="UniProtKB-SubCell"/>
</dbReference>
<dbReference type="InterPro" id="IPR045861">
    <property type="entry name" value="CorA_cytoplasmic_dom"/>
</dbReference>
<comment type="function">
    <text evidence="11">Mediates influx of magnesium ions. Alternates between open and closed states. Activated by low cytoplasmic Mg(2+) levels. Inactive when cytoplasmic Mg(2+) levels are high.</text>
</comment>
<evidence type="ECO:0000256" key="9">
    <source>
        <dbReference type="ARBA" id="ARBA00023136"/>
    </source>
</evidence>
<keyword evidence="8" id="KW-0406">Ion transport</keyword>
<evidence type="ECO:0000256" key="1">
    <source>
        <dbReference type="ARBA" id="ARBA00004651"/>
    </source>
</evidence>
<evidence type="ECO:0000313" key="14">
    <source>
        <dbReference type="Proteomes" id="UP000176303"/>
    </source>
</evidence>
<dbReference type="STRING" id="1802391.A3D72_02050"/>
<evidence type="ECO:0000256" key="5">
    <source>
        <dbReference type="ARBA" id="ARBA00022692"/>
    </source>
</evidence>
<dbReference type="AlphaFoldDB" id="A0A1F7U494"/>
<evidence type="ECO:0000256" key="6">
    <source>
        <dbReference type="ARBA" id="ARBA00022842"/>
    </source>
</evidence>
<evidence type="ECO:0000256" key="4">
    <source>
        <dbReference type="ARBA" id="ARBA00022475"/>
    </source>
</evidence>
<dbReference type="CDD" id="cd12822">
    <property type="entry name" value="TmCorA-like"/>
    <property type="match status" value="1"/>
</dbReference>